<evidence type="ECO:0000256" key="1">
    <source>
        <dbReference type="SAM" id="MobiDB-lite"/>
    </source>
</evidence>
<feature type="region of interest" description="Disordered" evidence="1">
    <location>
        <begin position="101"/>
        <end position="124"/>
    </location>
</feature>
<keyword evidence="3" id="KW-1185">Reference proteome</keyword>
<organism evidence="2 3">
    <name type="scientific">Myceligenerans crystallogenes</name>
    <dbReference type="NCBI Taxonomy" id="316335"/>
    <lineage>
        <taxon>Bacteria</taxon>
        <taxon>Bacillati</taxon>
        <taxon>Actinomycetota</taxon>
        <taxon>Actinomycetes</taxon>
        <taxon>Micrococcales</taxon>
        <taxon>Promicromonosporaceae</taxon>
        <taxon>Myceligenerans</taxon>
    </lineage>
</organism>
<dbReference type="SUPFAM" id="SSF56112">
    <property type="entry name" value="Protein kinase-like (PK-like)"/>
    <property type="match status" value="1"/>
</dbReference>
<proteinExistence type="predicted"/>
<reference evidence="2 3" key="1">
    <citation type="journal article" date="2019" name="Int. J. Syst. Evol. Microbiol.">
        <title>The Global Catalogue of Microorganisms (GCM) 10K type strain sequencing project: providing services to taxonomists for standard genome sequencing and annotation.</title>
        <authorList>
            <consortium name="The Broad Institute Genomics Platform"/>
            <consortium name="The Broad Institute Genome Sequencing Center for Infectious Disease"/>
            <person name="Wu L."/>
            <person name="Ma J."/>
        </authorList>
    </citation>
    <scope>NUCLEOTIDE SEQUENCE [LARGE SCALE GENOMIC DNA]</scope>
    <source>
        <strain evidence="2 3">JCM 14326</strain>
    </source>
</reference>
<evidence type="ECO:0000313" key="2">
    <source>
        <dbReference type="EMBL" id="GAA1875759.1"/>
    </source>
</evidence>
<dbReference type="EMBL" id="BAAANL010000011">
    <property type="protein sequence ID" value="GAA1875759.1"/>
    <property type="molecule type" value="Genomic_DNA"/>
</dbReference>
<comment type="caution">
    <text evidence="2">The sequence shown here is derived from an EMBL/GenBank/DDBJ whole genome shotgun (WGS) entry which is preliminary data.</text>
</comment>
<dbReference type="RefSeq" id="WP_344106385.1">
    <property type="nucleotide sequence ID" value="NZ_BAAANL010000011.1"/>
</dbReference>
<name>A0ABN2NNH8_9MICO</name>
<gene>
    <name evidence="2" type="ORF">GCM10009751_39360</name>
</gene>
<dbReference type="InterPro" id="IPR011009">
    <property type="entry name" value="Kinase-like_dom_sf"/>
</dbReference>
<dbReference type="Gene3D" id="3.90.1200.10">
    <property type="match status" value="1"/>
</dbReference>
<dbReference type="Proteomes" id="UP001501094">
    <property type="component" value="Unassembled WGS sequence"/>
</dbReference>
<sequence>MTVIGQARDVDVHEGTGPLPGGVLRLLEDWLPGRRWYPIPGNGVRHVPWCTVVLASGTTTETDAPADVVVPLLRLTGPGLPDSSDEGALVIQVPLVLRPAGGRPAGGSAGVPPEEPDGEPAEEPGLIGVVDTPAGPVSVYDGGADPAAWRAYLAAALAGRGPEEYTPGPSDAELAEAHPLGGEQSNSSVLVPGLRPPIPGFPGELADGVILKILRTVPLGPHPDVVVPEALTRAGWKGVPRYLGAVELPHENPAEPHDAPVAHLAVVAELITEADDGFELACAHASEGVAFDEQAAALGAAVAHLHAALAVARPTDATLDASGFMGVLRRRAAEAIADVTELAPHRGGITAFYDEVSDRLSAVTAERPIPLQAIHGDLHLGQVLHARDGWKVLDFEGEPQRPVAERTAPDLPLRDVAGLLRSFDYAAAVGEAKDPDWSGDAQLSFLEGYREAAGDAPASSALDVTTASLLLRALTLDKALYETVYESRHRPAWLPIPLTAVSRTLSR</sequence>
<evidence type="ECO:0000313" key="3">
    <source>
        <dbReference type="Proteomes" id="UP001501094"/>
    </source>
</evidence>
<accession>A0ABN2NNH8</accession>
<protein>
    <submittedName>
        <fullName evidence="2">Trehalose biosynthesis protein</fullName>
    </submittedName>
</protein>